<accession>A0A6V8N933</accession>
<comment type="similarity">
    <text evidence="1">Belongs to the DnaA family.</text>
</comment>
<reference evidence="5" key="1">
    <citation type="submission" date="2020-06" db="EMBL/GenBank/DDBJ databases">
        <title>Draft genomic sequecing of Geomonas sp. Red745.</title>
        <authorList>
            <person name="Itoh H."/>
            <person name="Xu Z.X."/>
            <person name="Ushijima N."/>
            <person name="Masuda Y."/>
            <person name="Shiratori Y."/>
            <person name="Senoo K."/>
        </authorList>
    </citation>
    <scope>NUCLEOTIDE SEQUENCE [LARGE SCALE GENOMIC DNA]</scope>
    <source>
        <strain evidence="5">Red745</strain>
    </source>
</reference>
<proteinExistence type="inferred from homology"/>
<dbReference type="Proteomes" id="UP000587586">
    <property type="component" value="Unassembled WGS sequence"/>
</dbReference>
<dbReference type="GO" id="GO:0003688">
    <property type="term" value="F:DNA replication origin binding"/>
    <property type="evidence" value="ECO:0007669"/>
    <property type="project" value="TreeGrafter"/>
</dbReference>
<evidence type="ECO:0000313" key="5">
    <source>
        <dbReference type="Proteomes" id="UP000587586"/>
    </source>
</evidence>
<evidence type="ECO:0000256" key="1">
    <source>
        <dbReference type="RuleBase" id="RU004227"/>
    </source>
</evidence>
<dbReference type="CDD" id="cd00009">
    <property type="entry name" value="AAA"/>
    <property type="match status" value="1"/>
</dbReference>
<dbReference type="Pfam" id="PF00308">
    <property type="entry name" value="Bac_DnaA"/>
    <property type="match status" value="1"/>
</dbReference>
<evidence type="ECO:0000259" key="2">
    <source>
        <dbReference type="Pfam" id="PF00308"/>
    </source>
</evidence>
<dbReference type="InterPro" id="IPR013317">
    <property type="entry name" value="DnaA_dom"/>
</dbReference>
<dbReference type="InterPro" id="IPR020591">
    <property type="entry name" value="Chromosome_initiator_DnaA-like"/>
</dbReference>
<keyword evidence="5" id="KW-1185">Reference proteome</keyword>
<sequence length="237" mass="26426">MQLIFDFPVTPRFSFDNFVMCGGNKTAYQFARKLASEDGTENLLYVYGPEGSGKTHLLTALANAIGGKYLSLRDAEALKLGGLSPETPRRLTAFFADAPALILDDLHLLPNDQDLRVELWELFNTFYTSGKKIAMAGLVAPKELPHLDGHLTSRLLWGLVARMDVSDDDSRRMILKKLAGDRQMALPDEVIDQILLRVRRDIPSLVYALETINRYSISTKRKVGVKLAKESIDSLEG</sequence>
<dbReference type="EMBL" id="BLXZ01000003">
    <property type="protein sequence ID" value="GFO68297.1"/>
    <property type="molecule type" value="Genomic_DNA"/>
</dbReference>
<gene>
    <name evidence="4" type="primary">hda</name>
    <name evidence="4" type="ORF">GMLC_18760</name>
</gene>
<dbReference type="Gene3D" id="3.40.50.300">
    <property type="entry name" value="P-loop containing nucleotide triphosphate hydrolases"/>
    <property type="match status" value="1"/>
</dbReference>
<organism evidence="4 5">
    <name type="scientific">Geomonas limicola</name>
    <dbReference type="NCBI Taxonomy" id="2740186"/>
    <lineage>
        <taxon>Bacteria</taxon>
        <taxon>Pseudomonadati</taxon>
        <taxon>Thermodesulfobacteriota</taxon>
        <taxon>Desulfuromonadia</taxon>
        <taxon>Geobacterales</taxon>
        <taxon>Geobacteraceae</taxon>
        <taxon>Geomonas</taxon>
    </lineage>
</organism>
<evidence type="ECO:0000313" key="4">
    <source>
        <dbReference type="EMBL" id="GFO68297.1"/>
    </source>
</evidence>
<dbReference type="InterPro" id="IPR027417">
    <property type="entry name" value="P-loop_NTPase"/>
</dbReference>
<dbReference type="PANTHER" id="PTHR30050:SF2">
    <property type="entry name" value="CHROMOSOMAL REPLICATION INITIATOR PROTEIN DNAA"/>
    <property type="match status" value="1"/>
</dbReference>
<name>A0A6V8N933_9BACT</name>
<dbReference type="InterPro" id="IPR055199">
    <property type="entry name" value="Hda_lid"/>
</dbReference>
<comment type="caution">
    <text evidence="4">The sequence shown here is derived from an EMBL/GenBank/DDBJ whole genome shotgun (WGS) entry which is preliminary data.</text>
</comment>
<dbReference type="GO" id="GO:0006270">
    <property type="term" value="P:DNA replication initiation"/>
    <property type="evidence" value="ECO:0007669"/>
    <property type="project" value="TreeGrafter"/>
</dbReference>
<evidence type="ECO:0000259" key="3">
    <source>
        <dbReference type="Pfam" id="PF22688"/>
    </source>
</evidence>
<dbReference type="PANTHER" id="PTHR30050">
    <property type="entry name" value="CHROMOSOMAL REPLICATION INITIATOR PROTEIN DNAA"/>
    <property type="match status" value="1"/>
</dbReference>
<dbReference type="SUPFAM" id="SSF52540">
    <property type="entry name" value="P-loop containing nucleoside triphosphate hydrolases"/>
    <property type="match status" value="1"/>
</dbReference>
<dbReference type="PRINTS" id="PR00051">
    <property type="entry name" value="DNAA"/>
</dbReference>
<feature type="domain" description="Chromosomal replication initiator protein DnaA ATPAse" evidence="2">
    <location>
        <begin position="11"/>
        <end position="161"/>
    </location>
</feature>
<dbReference type="AlphaFoldDB" id="A0A6V8N933"/>
<keyword evidence="1" id="KW-0235">DNA replication</keyword>
<feature type="domain" description="Hda lid" evidence="3">
    <location>
        <begin position="168"/>
        <end position="230"/>
    </location>
</feature>
<dbReference type="Pfam" id="PF22688">
    <property type="entry name" value="Hda_lid"/>
    <property type="match status" value="1"/>
</dbReference>
<dbReference type="RefSeq" id="WP_183360809.1">
    <property type="nucleotide sequence ID" value="NZ_BLXZ01000003.1"/>
</dbReference>
<protein>
    <submittedName>
        <fullName evidence="4">DnaA regulatory inactivator Hda</fullName>
    </submittedName>
</protein>
<dbReference type="Gene3D" id="1.10.8.60">
    <property type="match status" value="1"/>
</dbReference>
<dbReference type="GO" id="GO:0005886">
    <property type="term" value="C:plasma membrane"/>
    <property type="evidence" value="ECO:0007669"/>
    <property type="project" value="TreeGrafter"/>
</dbReference>